<accession>A0A6F8VHK9</accession>
<dbReference type="SUPFAM" id="SSF103642">
    <property type="entry name" value="Sec-C motif"/>
    <property type="match status" value="1"/>
</dbReference>
<reference evidence="3" key="1">
    <citation type="submission" date="2020-03" db="EMBL/GenBank/DDBJ databases">
        <title>Complete genome sequence of sulfur-oxidizing bacterium skT11.</title>
        <authorList>
            <person name="Kanda M."/>
            <person name="Kojima H."/>
            <person name="Fukui M."/>
        </authorList>
    </citation>
    <scope>NUCLEOTIDE SEQUENCE [LARGE SCALE GENOMIC DNA]</scope>
    <source>
        <strain evidence="3">skT11</strain>
    </source>
</reference>
<dbReference type="PANTHER" id="PTHR33747">
    <property type="entry name" value="UPF0225 PROTEIN SCO1677"/>
    <property type="match status" value="1"/>
</dbReference>
<dbReference type="Pfam" id="PF03695">
    <property type="entry name" value="UPF0149"/>
    <property type="match status" value="1"/>
</dbReference>
<sequence>MQVATMSEQEMDRLEDLLASDAFKNEAMTLDILQGFLCAALSGPETISPSVWMPLALGESPEYESSAQAEEVASLIMKFHDTIAAALTGGEDFDLFLYGTEDNPEQLDYAAWCEGYVYGAQIGEANWFEAAGEFAPDLSEKMEVFFLLSGMLKEDAKKNREPWLSSKEEAKAMAKAEEEFPATIHDIYRFWQAQRNTPAPVRRESPKLGRNDPCSCGSGKKFKQCCGKSSD</sequence>
<dbReference type="AlphaFoldDB" id="A0A6F8VHK9"/>
<dbReference type="EMBL" id="AP022853">
    <property type="protein sequence ID" value="BCB28587.1"/>
    <property type="molecule type" value="Genomic_DNA"/>
</dbReference>
<feature type="compositionally biased region" description="Basic and acidic residues" evidence="1">
    <location>
        <begin position="201"/>
        <end position="210"/>
    </location>
</feature>
<feature type="region of interest" description="Disordered" evidence="1">
    <location>
        <begin position="197"/>
        <end position="231"/>
    </location>
</feature>
<dbReference type="Gene3D" id="1.20.120.740">
    <property type="entry name" value="YgfB uncharacterised protein family UPF0149, PF03695"/>
    <property type="match status" value="1"/>
</dbReference>
<dbReference type="NCBIfam" id="TIGR02292">
    <property type="entry name" value="ygfB_yecA"/>
    <property type="match status" value="1"/>
</dbReference>
<protein>
    <recommendedName>
        <fullName evidence="4">YecA family protein</fullName>
    </recommendedName>
</protein>
<dbReference type="Pfam" id="PF02810">
    <property type="entry name" value="SEC-C"/>
    <property type="match status" value="1"/>
</dbReference>
<dbReference type="PANTHER" id="PTHR33747:SF1">
    <property type="entry name" value="ADENYLATE CYCLASE-ASSOCIATED CAP C-TERMINAL DOMAIN-CONTAINING PROTEIN"/>
    <property type="match status" value="1"/>
</dbReference>
<evidence type="ECO:0000313" key="2">
    <source>
        <dbReference type="EMBL" id="BCB28587.1"/>
    </source>
</evidence>
<dbReference type="InterPro" id="IPR011978">
    <property type="entry name" value="YgfB-like"/>
</dbReference>
<evidence type="ECO:0000313" key="3">
    <source>
        <dbReference type="Proteomes" id="UP000502260"/>
    </source>
</evidence>
<dbReference type="Proteomes" id="UP000502260">
    <property type="component" value="Chromosome"/>
</dbReference>
<proteinExistence type="predicted"/>
<gene>
    <name evidence="2" type="ORF">SKTS_34730</name>
</gene>
<dbReference type="SUPFAM" id="SSF101327">
    <property type="entry name" value="YgfB-like"/>
    <property type="match status" value="1"/>
</dbReference>
<organism evidence="2 3">
    <name type="scientific">Sulfurimicrobium lacus</name>
    <dbReference type="NCBI Taxonomy" id="2715678"/>
    <lineage>
        <taxon>Bacteria</taxon>
        <taxon>Pseudomonadati</taxon>
        <taxon>Pseudomonadota</taxon>
        <taxon>Betaproteobacteria</taxon>
        <taxon>Nitrosomonadales</taxon>
        <taxon>Sulfuricellaceae</taxon>
        <taxon>Sulfurimicrobium</taxon>
    </lineage>
</organism>
<dbReference type="InterPro" id="IPR004027">
    <property type="entry name" value="SEC_C_motif"/>
</dbReference>
<dbReference type="Gene3D" id="3.10.450.50">
    <property type="match status" value="1"/>
</dbReference>
<evidence type="ECO:0000256" key="1">
    <source>
        <dbReference type="SAM" id="MobiDB-lite"/>
    </source>
</evidence>
<dbReference type="KEGG" id="slac:SKTS_34730"/>
<dbReference type="RefSeq" id="WP_173068240.1">
    <property type="nucleotide sequence ID" value="NZ_AP022853.1"/>
</dbReference>
<name>A0A6F8VHK9_9PROT</name>
<evidence type="ECO:0008006" key="4">
    <source>
        <dbReference type="Google" id="ProtNLM"/>
    </source>
</evidence>
<dbReference type="InterPro" id="IPR036255">
    <property type="entry name" value="YgfB-like_sf"/>
</dbReference>
<keyword evidence="3" id="KW-1185">Reference proteome</keyword>